<sequence length="84" mass="8972">MLMRMVALLLALLVVGLLVARQMGGGAPAQVKQPEAISDVAVPAMPAVPTKPQDLPEFERQVEGYVSDLAAERVKQMEQAESGK</sequence>
<dbReference type="AlphaFoldDB" id="A0A9X4NUP9"/>
<name>A0A9X4NUP9_9BURK</name>
<protein>
    <submittedName>
        <fullName evidence="1">Uncharacterized protein</fullName>
    </submittedName>
</protein>
<evidence type="ECO:0000313" key="2">
    <source>
        <dbReference type="Proteomes" id="UP001152876"/>
    </source>
</evidence>
<keyword evidence="2" id="KW-1185">Reference proteome</keyword>
<evidence type="ECO:0000313" key="1">
    <source>
        <dbReference type="EMBL" id="MDG5974670.1"/>
    </source>
</evidence>
<dbReference type="Proteomes" id="UP001152876">
    <property type="component" value="Unassembled WGS sequence"/>
</dbReference>
<proteinExistence type="predicted"/>
<gene>
    <name evidence="1" type="ORF">H010_05357</name>
</gene>
<dbReference type="EMBL" id="AOGK01000003">
    <property type="protein sequence ID" value="MDG5974670.1"/>
    <property type="molecule type" value="Genomic_DNA"/>
</dbReference>
<accession>A0A9X4NUP9</accession>
<comment type="caution">
    <text evidence="1">The sequence shown here is derived from an EMBL/GenBank/DDBJ whole genome shotgun (WGS) entry which is preliminary data.</text>
</comment>
<organism evidence="1 2">
    <name type="scientific">Hydrogenophaga taeniospiralis CCUG 15921</name>
    <dbReference type="NCBI Taxonomy" id="1281780"/>
    <lineage>
        <taxon>Bacteria</taxon>
        <taxon>Pseudomonadati</taxon>
        <taxon>Pseudomonadota</taxon>
        <taxon>Betaproteobacteria</taxon>
        <taxon>Burkholderiales</taxon>
        <taxon>Comamonadaceae</taxon>
        <taxon>Hydrogenophaga</taxon>
    </lineage>
</organism>
<reference evidence="1" key="1">
    <citation type="submission" date="2013-01" db="EMBL/GenBank/DDBJ databases">
        <title>Genome draft of Hydrogenophaga taeniospiralis 2K1.</title>
        <authorList>
            <person name="Gomila M."/>
            <person name="Lalucat J."/>
        </authorList>
    </citation>
    <scope>NUCLEOTIDE SEQUENCE</scope>
    <source>
        <strain evidence="1">CCUG 15921</strain>
    </source>
</reference>